<dbReference type="PANTHER" id="PTHR48104:SF30">
    <property type="entry name" value="METACASPASE-1"/>
    <property type="match status" value="1"/>
</dbReference>
<dbReference type="GO" id="GO:0005737">
    <property type="term" value="C:cytoplasm"/>
    <property type="evidence" value="ECO:0007669"/>
    <property type="project" value="TreeGrafter"/>
</dbReference>
<organism evidence="3 4">
    <name type="scientific">Cryoendolithus antarcticus</name>
    <dbReference type="NCBI Taxonomy" id="1507870"/>
    <lineage>
        <taxon>Eukaryota</taxon>
        <taxon>Fungi</taxon>
        <taxon>Dikarya</taxon>
        <taxon>Ascomycota</taxon>
        <taxon>Pezizomycotina</taxon>
        <taxon>Dothideomycetes</taxon>
        <taxon>Dothideomycetidae</taxon>
        <taxon>Cladosporiales</taxon>
        <taxon>Cladosporiaceae</taxon>
        <taxon>Cryoendolithus</taxon>
    </lineage>
</organism>
<gene>
    <name evidence="3" type="ORF">B0A48_02021</name>
</gene>
<dbReference type="EMBL" id="NAJO01000003">
    <property type="protein sequence ID" value="OQO13789.1"/>
    <property type="molecule type" value="Genomic_DNA"/>
</dbReference>
<dbReference type="AlphaFoldDB" id="A0A1V8TR06"/>
<reference evidence="4" key="1">
    <citation type="submission" date="2017-03" db="EMBL/GenBank/DDBJ databases">
        <title>Genomes of endolithic fungi from Antarctica.</title>
        <authorList>
            <person name="Coleine C."/>
            <person name="Masonjones S."/>
            <person name="Stajich J.E."/>
        </authorList>
    </citation>
    <scope>NUCLEOTIDE SEQUENCE [LARGE SCALE GENOMIC DNA]</scope>
    <source>
        <strain evidence="4">CCFEE 5527</strain>
    </source>
</reference>
<name>A0A1V8TR06_9PEZI</name>
<comment type="similarity">
    <text evidence="1">Belongs to the peptidase C14B family.</text>
</comment>
<dbReference type="InterPro" id="IPR011600">
    <property type="entry name" value="Pept_C14_caspase"/>
</dbReference>
<dbReference type="Gene3D" id="3.40.50.1460">
    <property type="match status" value="1"/>
</dbReference>
<dbReference type="PANTHER" id="PTHR48104">
    <property type="entry name" value="METACASPASE-4"/>
    <property type="match status" value="1"/>
</dbReference>
<dbReference type="Proteomes" id="UP000192596">
    <property type="component" value="Unassembled WGS sequence"/>
</dbReference>
<evidence type="ECO:0000313" key="3">
    <source>
        <dbReference type="EMBL" id="OQO13789.1"/>
    </source>
</evidence>
<comment type="caution">
    <text evidence="3">The sequence shown here is derived from an EMBL/GenBank/DDBJ whole genome shotgun (WGS) entry which is preliminary data.</text>
</comment>
<evidence type="ECO:0000256" key="1">
    <source>
        <dbReference type="ARBA" id="ARBA00009005"/>
    </source>
</evidence>
<dbReference type="OrthoDB" id="3223806at2759"/>
<dbReference type="GO" id="GO:0004197">
    <property type="term" value="F:cysteine-type endopeptidase activity"/>
    <property type="evidence" value="ECO:0007669"/>
    <property type="project" value="InterPro"/>
</dbReference>
<proteinExistence type="inferred from homology"/>
<sequence length="576" mass="64303">MIRALRKNGFNDITTCVDHEATRDGILKKWKQLICRTMPGDAVAFYYSGHGALVKSGNNDDEKRSPLRSLQFIVPMDYDGSNSKDFKGILDVEISDFLWEITRKTKNVTVILDCCHSGRMARNPKLGSRSSPRFLLGVQYHDLDPLVRKFEQNTPLDAEGYPEGNPFTVRIVAGTQGETAWEHEDQEGKWQGALTRALGKALEESAGKSISWHMTMIRVRDILTASNCPQHPMAEGPSKRIHFTLEESDPGVFNFHSQGQIVTIEGGRIAGFLESDVFALLPHGSEPRAAWHAKARLSSVHAFESRGEIFGTRGSGEVLENGVAVLIERALRPSPIQIPPNMMKLRQAIEASEFLRVSTRDDTEKVPYIRLEGDSVALYDEDSIEVFCSPKEEPGQICSAAERLIRAKLFRTLKPEISEKLVHNLDIHFDIVGAGQGRAISPSGTSHVTQNERACIRLDNRGRSLVHVSIFDVNVAGEIFLLNTDSPGGIEIEGDSSYVYGKNKKVKSGNKRSRRRGFGVVSIFVRAEERLFIENDKVLVGATAIFTNQPDLDIITYENYKHEMWLSTKPTRLAIE</sequence>
<dbReference type="InterPro" id="IPR050452">
    <property type="entry name" value="Metacaspase"/>
</dbReference>
<dbReference type="Pfam" id="PF00656">
    <property type="entry name" value="Peptidase_C14"/>
    <property type="match status" value="1"/>
</dbReference>
<dbReference type="GO" id="GO:0006508">
    <property type="term" value="P:proteolysis"/>
    <property type="evidence" value="ECO:0007669"/>
    <property type="project" value="InterPro"/>
</dbReference>
<protein>
    <recommendedName>
        <fullName evidence="2">Peptidase C14 caspase domain-containing protein</fullName>
    </recommendedName>
</protein>
<keyword evidence="4" id="KW-1185">Reference proteome</keyword>
<evidence type="ECO:0000313" key="4">
    <source>
        <dbReference type="Proteomes" id="UP000192596"/>
    </source>
</evidence>
<evidence type="ECO:0000259" key="2">
    <source>
        <dbReference type="Pfam" id="PF00656"/>
    </source>
</evidence>
<accession>A0A1V8TR06</accession>
<dbReference type="InParanoid" id="A0A1V8TR06"/>
<feature type="domain" description="Peptidase C14 caspase" evidence="2">
    <location>
        <begin position="2"/>
        <end position="234"/>
    </location>
</feature>